<dbReference type="Proteomes" id="UP000826195">
    <property type="component" value="Unassembled WGS sequence"/>
</dbReference>
<dbReference type="EMBL" id="JAHXZJ010001864">
    <property type="protein sequence ID" value="KAH0550357.1"/>
    <property type="molecule type" value="Genomic_DNA"/>
</dbReference>
<dbReference type="GO" id="GO:0039694">
    <property type="term" value="P:viral RNA genome replication"/>
    <property type="evidence" value="ECO:0007669"/>
    <property type="project" value="InterPro"/>
</dbReference>
<evidence type="ECO:0000256" key="1">
    <source>
        <dbReference type="SAM" id="MobiDB-lite"/>
    </source>
</evidence>
<feature type="compositionally biased region" description="Polar residues" evidence="1">
    <location>
        <begin position="104"/>
        <end position="116"/>
    </location>
</feature>
<proteinExistence type="predicted"/>
<evidence type="ECO:0000313" key="4">
    <source>
        <dbReference type="Proteomes" id="UP000826195"/>
    </source>
</evidence>
<dbReference type="InterPro" id="IPR007094">
    <property type="entry name" value="RNA-dir_pol_PSvirus"/>
</dbReference>
<organism evidence="3 4">
    <name type="scientific">Cotesia glomerata</name>
    <name type="common">Lepidopteran parasitic wasp</name>
    <name type="synonym">Apanteles glomeratus</name>
    <dbReference type="NCBI Taxonomy" id="32391"/>
    <lineage>
        <taxon>Eukaryota</taxon>
        <taxon>Metazoa</taxon>
        <taxon>Ecdysozoa</taxon>
        <taxon>Arthropoda</taxon>
        <taxon>Hexapoda</taxon>
        <taxon>Insecta</taxon>
        <taxon>Pterygota</taxon>
        <taxon>Neoptera</taxon>
        <taxon>Endopterygota</taxon>
        <taxon>Hymenoptera</taxon>
        <taxon>Apocrita</taxon>
        <taxon>Ichneumonoidea</taxon>
        <taxon>Braconidae</taxon>
        <taxon>Microgastrinae</taxon>
        <taxon>Cotesia</taxon>
    </lineage>
</organism>
<evidence type="ECO:0000313" key="3">
    <source>
        <dbReference type="EMBL" id="KAH0550357.1"/>
    </source>
</evidence>
<feature type="region of interest" description="Disordered" evidence="1">
    <location>
        <begin position="65"/>
        <end position="116"/>
    </location>
</feature>
<gene>
    <name evidence="3" type="ORF">KQX54_018917</name>
</gene>
<feature type="compositionally biased region" description="Polar residues" evidence="1">
    <location>
        <begin position="65"/>
        <end position="98"/>
    </location>
</feature>
<dbReference type="GO" id="GO:0003968">
    <property type="term" value="F:RNA-directed RNA polymerase activity"/>
    <property type="evidence" value="ECO:0007669"/>
    <property type="project" value="InterPro"/>
</dbReference>
<accession>A0AAV7IGQ3</accession>
<dbReference type="PROSITE" id="PS50507">
    <property type="entry name" value="RDRP_SSRNA_POS"/>
    <property type="match status" value="1"/>
</dbReference>
<keyword evidence="4" id="KW-1185">Reference proteome</keyword>
<dbReference type="AlphaFoldDB" id="A0AAV7IGQ3"/>
<evidence type="ECO:0000259" key="2">
    <source>
        <dbReference type="PROSITE" id="PS50507"/>
    </source>
</evidence>
<protein>
    <recommendedName>
        <fullName evidence="2">RdRp catalytic domain-containing protein</fullName>
    </recommendedName>
</protein>
<sequence>MVDTVLMLMAEAQGPSGGLHASINPFLPKRSARPALRDSDQMSGNLKLASTGDDSAVITETQELAKSKTQQFHRAGRSNSAPDSYEWQTSGRQVSIDTPLSPVTEASTQETEIVKR</sequence>
<name>A0AAV7IGQ3_COTGL</name>
<feature type="domain" description="RdRp catalytic" evidence="2">
    <location>
        <begin position="1"/>
        <end position="67"/>
    </location>
</feature>
<reference evidence="3 4" key="1">
    <citation type="journal article" date="2021" name="J. Hered.">
        <title>A chromosome-level genome assembly of the parasitoid wasp, Cotesia glomerata (Hymenoptera: Braconidae).</title>
        <authorList>
            <person name="Pinto B.J."/>
            <person name="Weis J.J."/>
            <person name="Gamble T."/>
            <person name="Ode P.J."/>
            <person name="Paul R."/>
            <person name="Zaspel J.M."/>
        </authorList>
    </citation>
    <scope>NUCLEOTIDE SEQUENCE [LARGE SCALE GENOMIC DNA]</scope>
    <source>
        <strain evidence="3">CgM1</strain>
    </source>
</reference>
<comment type="caution">
    <text evidence="3">The sequence shown here is derived from an EMBL/GenBank/DDBJ whole genome shotgun (WGS) entry which is preliminary data.</text>
</comment>